<dbReference type="Proteomes" id="UP001176961">
    <property type="component" value="Unassembled WGS sequence"/>
</dbReference>
<name>A0AA36DP85_CYLNA</name>
<dbReference type="SUPFAM" id="SSF55120">
    <property type="entry name" value="Pseudouridine synthase"/>
    <property type="match status" value="1"/>
</dbReference>
<evidence type="ECO:0000313" key="1">
    <source>
        <dbReference type="EMBL" id="CAJ0591267.1"/>
    </source>
</evidence>
<dbReference type="Gene3D" id="3.30.2350.10">
    <property type="entry name" value="Pseudouridine synthase"/>
    <property type="match status" value="1"/>
</dbReference>
<evidence type="ECO:0000313" key="2">
    <source>
        <dbReference type="Proteomes" id="UP001176961"/>
    </source>
</evidence>
<dbReference type="InterPro" id="IPR043108">
    <property type="entry name" value="Her-1_C"/>
</dbReference>
<protein>
    <submittedName>
        <fullName evidence="1">Uncharacterized protein</fullName>
    </submittedName>
</protein>
<dbReference type="GO" id="GO:0003723">
    <property type="term" value="F:RNA binding"/>
    <property type="evidence" value="ECO:0007669"/>
    <property type="project" value="InterPro"/>
</dbReference>
<dbReference type="InterPro" id="IPR020103">
    <property type="entry name" value="PsdUridine_synth_cat_dom_sf"/>
</dbReference>
<dbReference type="GO" id="GO:0009982">
    <property type="term" value="F:pseudouridine synthase activity"/>
    <property type="evidence" value="ECO:0007669"/>
    <property type="project" value="InterPro"/>
</dbReference>
<dbReference type="GO" id="GO:0001522">
    <property type="term" value="P:pseudouridine synthesis"/>
    <property type="evidence" value="ECO:0007669"/>
    <property type="project" value="InterPro"/>
</dbReference>
<comment type="caution">
    <text evidence="1">The sequence shown here is derived from an EMBL/GenBank/DDBJ whole genome shotgun (WGS) entry which is preliminary data.</text>
</comment>
<dbReference type="PANTHER" id="PTHR37979">
    <property type="entry name" value="PROTEIN HER-1"/>
    <property type="match status" value="1"/>
</dbReference>
<sequence>MKRAPLLQFVRKCSSRPSSSTTPHSAVRPHILRTATQTKAFPYVEQLTNYLKNNFILHEPGRFLIIPKPYGVSCVGEPQKEGGVFENSVYDRKDTDDTIVRRRNEREVTISECLPGLSRHFNEPNLTFCTGLKRYLSGAIVLPANVNDFENMKKSIKYTLHQPRDAKYHYNGLAILMGSPPSSSGTLSGYATFQSNGKLSEYIFVEKPSTKRARSGKFAVAGTMSWQVLSRKHGCTLVEFGTNKFARHLPRLMFSHMLCPILGDELYCSRLTDLDGHVATIQPKDLHRIRGKRYVPTAFSERLGIPAEELGKLPMYCHIHSTVFPRFGWIIGRPKSEQDVADLYANAPPPQHFLAMVQALGMSADLERYFHEDEGEDQACEGLLGAMTYRLPVHTIICIALIASFVPNAVADVKFNFRQIAGRCCSAERETCCEQAIKNRQPLNCSMTLEALVALSDCIQKEMFGARSLELARIQDAECCQVFANELLDPGGTCVETCVRALRTPSLRSVDTLRTIKSCRADNEDYKCFRRCQSFLRTRNSSADVFPYLAVCDLSSRLEKNVLYIGPDLEE</sequence>
<dbReference type="InterPro" id="IPR036341">
    <property type="entry name" value="Her-1_sf"/>
</dbReference>
<gene>
    <name evidence="1" type="ORF">CYNAS_LOCUS3250</name>
</gene>
<dbReference type="InterPro" id="IPR015313">
    <property type="entry name" value="Her-1"/>
</dbReference>
<keyword evidence="2" id="KW-1185">Reference proteome</keyword>
<dbReference type="Pfam" id="PF09232">
    <property type="entry name" value="Caenor_Her-1"/>
    <property type="match status" value="1"/>
</dbReference>
<reference evidence="1" key="1">
    <citation type="submission" date="2023-07" db="EMBL/GenBank/DDBJ databases">
        <authorList>
            <consortium name="CYATHOMIX"/>
        </authorList>
    </citation>
    <scope>NUCLEOTIDE SEQUENCE</scope>
    <source>
        <strain evidence="1">N/A</strain>
    </source>
</reference>
<dbReference type="Gene3D" id="1.10.150.370">
    <property type="entry name" value="Caenorhabditis elegans Her-1, C-terminal domain"/>
    <property type="match status" value="1"/>
</dbReference>
<dbReference type="SUPFAM" id="SSF110014">
    <property type="entry name" value="Her-1"/>
    <property type="match status" value="1"/>
</dbReference>
<dbReference type="PANTHER" id="PTHR37979:SF1">
    <property type="entry name" value="PROTEIN HER-1"/>
    <property type="match status" value="1"/>
</dbReference>
<proteinExistence type="predicted"/>
<accession>A0AA36DP85</accession>
<organism evidence="1 2">
    <name type="scientific">Cylicocyclus nassatus</name>
    <name type="common">Nematode worm</name>
    <dbReference type="NCBI Taxonomy" id="53992"/>
    <lineage>
        <taxon>Eukaryota</taxon>
        <taxon>Metazoa</taxon>
        <taxon>Ecdysozoa</taxon>
        <taxon>Nematoda</taxon>
        <taxon>Chromadorea</taxon>
        <taxon>Rhabditida</taxon>
        <taxon>Rhabditina</taxon>
        <taxon>Rhabditomorpha</taxon>
        <taxon>Strongyloidea</taxon>
        <taxon>Strongylidae</taxon>
        <taxon>Cylicocyclus</taxon>
    </lineage>
</organism>
<dbReference type="EMBL" id="CATQJL010000001">
    <property type="protein sequence ID" value="CAJ0591267.1"/>
    <property type="molecule type" value="Genomic_DNA"/>
</dbReference>
<dbReference type="Gene3D" id="1.10.150.360">
    <property type="match status" value="1"/>
</dbReference>
<dbReference type="AlphaFoldDB" id="A0AA36DP85"/>